<feature type="transmembrane region" description="Helical" evidence="6">
    <location>
        <begin position="87"/>
        <end position="111"/>
    </location>
</feature>
<dbReference type="GO" id="GO:0016020">
    <property type="term" value="C:membrane"/>
    <property type="evidence" value="ECO:0007669"/>
    <property type="project" value="UniProtKB-SubCell"/>
</dbReference>
<comment type="caution">
    <text evidence="8">The sequence shown here is derived from an EMBL/GenBank/DDBJ whole genome shotgun (WGS) entry which is preliminary data.</text>
</comment>
<organism evidence="8 9">
    <name type="scientific">Marine Group I thaumarchaeote SCGC AAA799-P11</name>
    <dbReference type="NCBI Taxonomy" id="1502295"/>
    <lineage>
        <taxon>Archaea</taxon>
        <taxon>Nitrososphaerota</taxon>
        <taxon>Marine Group I</taxon>
    </lineage>
</organism>
<feature type="transmembrane region" description="Helical" evidence="6">
    <location>
        <begin position="123"/>
        <end position="145"/>
    </location>
</feature>
<name>A0A087S1V7_9ARCH</name>
<keyword evidence="8" id="KW-0560">Oxidoreductase</keyword>
<dbReference type="GO" id="GO:0017004">
    <property type="term" value="P:cytochrome complex assembly"/>
    <property type="evidence" value="ECO:0007669"/>
    <property type="project" value="InterPro"/>
</dbReference>
<proteinExistence type="inferred from homology"/>
<feature type="transmembrane region" description="Helical" evidence="6">
    <location>
        <begin position="12"/>
        <end position="32"/>
    </location>
</feature>
<feature type="transmembrane region" description="Helical" evidence="6">
    <location>
        <begin position="52"/>
        <end position="75"/>
    </location>
</feature>
<evidence type="ECO:0000256" key="5">
    <source>
        <dbReference type="ARBA" id="ARBA00023136"/>
    </source>
</evidence>
<dbReference type="InterPro" id="IPR051790">
    <property type="entry name" value="Cytochrome_c-biogenesis_DsbD"/>
</dbReference>
<feature type="transmembrane region" description="Helical" evidence="6">
    <location>
        <begin position="166"/>
        <end position="193"/>
    </location>
</feature>
<keyword evidence="5 6" id="KW-0472">Membrane</keyword>
<keyword evidence="9" id="KW-1185">Reference proteome</keyword>
<evidence type="ECO:0000256" key="4">
    <source>
        <dbReference type="ARBA" id="ARBA00022989"/>
    </source>
</evidence>
<gene>
    <name evidence="8" type="primary">dsbD</name>
    <name evidence="8" type="ORF">AAA799P11_00451</name>
</gene>
<accession>A0A087S1V7</accession>
<comment type="similarity">
    <text evidence="2">Belongs to the DsbD family.</text>
</comment>
<evidence type="ECO:0000256" key="2">
    <source>
        <dbReference type="ARBA" id="ARBA00006143"/>
    </source>
</evidence>
<evidence type="ECO:0000256" key="1">
    <source>
        <dbReference type="ARBA" id="ARBA00004141"/>
    </source>
</evidence>
<evidence type="ECO:0000256" key="3">
    <source>
        <dbReference type="ARBA" id="ARBA00022692"/>
    </source>
</evidence>
<protein>
    <submittedName>
        <fullName evidence="8">Thioldisulfide interchange protein DsbD</fullName>
        <ecNumber evidence="8">1.8.1.8</ecNumber>
    </submittedName>
</protein>
<dbReference type="PANTHER" id="PTHR31272">
    <property type="entry name" value="CYTOCHROME C-TYPE BIOGENESIS PROTEIN HI_1454-RELATED"/>
    <property type="match status" value="1"/>
</dbReference>
<reference evidence="8 9" key="1">
    <citation type="submission" date="2014-06" db="EMBL/GenBank/DDBJ databases">
        <authorList>
            <person name="Ngugi D.K."/>
            <person name="Blom J."/>
            <person name="Alam I."/>
            <person name="Rashid M."/>
            <person name="Baalawi W."/>
            <person name="Zhang G."/>
            <person name="Hikmawan T."/>
            <person name="Guan Y."/>
            <person name="Antunes A."/>
            <person name="Siam R."/>
            <person name="El-Dorry H."/>
            <person name="Bajic V."/>
            <person name="Stingl U."/>
        </authorList>
    </citation>
    <scope>NUCLEOTIDE SEQUENCE [LARGE SCALE GENOMIC DNA]</scope>
    <source>
        <strain evidence="8">SCGC AAA799-P11</strain>
    </source>
</reference>
<dbReference type="GO" id="GO:0047134">
    <property type="term" value="F:protein-disulfide reductase [NAD(P)H] activity"/>
    <property type="evidence" value="ECO:0007669"/>
    <property type="project" value="UniProtKB-EC"/>
</dbReference>
<dbReference type="InterPro" id="IPR003834">
    <property type="entry name" value="Cyt_c_assmbl_TM_dom"/>
</dbReference>
<evidence type="ECO:0000313" key="9">
    <source>
        <dbReference type="Proteomes" id="UP000029387"/>
    </source>
</evidence>
<dbReference type="PANTHER" id="PTHR31272:SF9">
    <property type="entry name" value="BLL1027 PROTEIN"/>
    <property type="match status" value="1"/>
</dbReference>
<feature type="transmembrane region" description="Helical" evidence="6">
    <location>
        <begin position="294"/>
        <end position="316"/>
    </location>
</feature>
<feature type="domain" description="Cytochrome C biogenesis protein transmembrane" evidence="7">
    <location>
        <begin position="52"/>
        <end position="223"/>
    </location>
</feature>
<dbReference type="EMBL" id="JOSZ01000005">
    <property type="protein sequence ID" value="KFM19711.1"/>
    <property type="molecule type" value="Genomic_DNA"/>
</dbReference>
<dbReference type="AlphaFoldDB" id="A0A087S1V7"/>
<evidence type="ECO:0000256" key="6">
    <source>
        <dbReference type="SAM" id="Phobius"/>
    </source>
</evidence>
<keyword evidence="3 6" id="KW-0812">Transmembrane</keyword>
<feature type="transmembrane region" description="Helical" evidence="6">
    <location>
        <begin position="213"/>
        <end position="234"/>
    </location>
</feature>
<evidence type="ECO:0000259" key="7">
    <source>
        <dbReference type="Pfam" id="PF02683"/>
    </source>
</evidence>
<dbReference type="PATRIC" id="fig|1502295.3.peg.431"/>
<dbReference type="EC" id="1.8.1.8" evidence="8"/>
<dbReference type="Proteomes" id="UP000029387">
    <property type="component" value="Unassembled WGS sequence"/>
</dbReference>
<feature type="transmembrane region" description="Helical" evidence="6">
    <location>
        <begin position="246"/>
        <end position="266"/>
    </location>
</feature>
<sequence length="322" mass="34644">MTQQATGAITKNVLLGILFVLFSVFVLGIIYLSTVDLIEEQVSATSYASWMLIAYAAGLSMIILPCTLPMVFIIVPLCMGQGYKKGLSIAVLFGIGLIITITAYGVVVALLGQYTGIDHATRVMWFFAGAIAFTFGLSELKLLNLKLPSYGGTPKFIEKRGDKLKPLLMGLLLGNAGVGCPNPFFYFLLTYIIGTGSVVVGGSLGLIHGIGRAIPLIFIAILAILGISATQSLVKKRIAVEKATGFGLLGVGAFILLLGLFGHSWWERSPIHLAWNEIMPLFGMESELTMGAHVIMPIPWTMLALLIAIPAIGYWVKEKYGK</sequence>
<evidence type="ECO:0000313" key="8">
    <source>
        <dbReference type="EMBL" id="KFM19711.1"/>
    </source>
</evidence>
<keyword evidence="4 6" id="KW-1133">Transmembrane helix</keyword>
<comment type="subcellular location">
    <subcellularLocation>
        <location evidence="1">Membrane</location>
        <topology evidence="1">Multi-pass membrane protein</topology>
    </subcellularLocation>
</comment>
<dbReference type="Pfam" id="PF02683">
    <property type="entry name" value="DsbD_TM"/>
    <property type="match status" value="1"/>
</dbReference>